<dbReference type="AlphaFoldDB" id="A0A396S6A9"/>
<feature type="transmembrane region" description="Helical" evidence="1">
    <location>
        <begin position="142"/>
        <end position="159"/>
    </location>
</feature>
<dbReference type="Proteomes" id="UP000265692">
    <property type="component" value="Unassembled WGS sequence"/>
</dbReference>
<dbReference type="RefSeq" id="WP_118877745.1">
    <property type="nucleotide sequence ID" value="NZ_QWEI01000016.1"/>
</dbReference>
<feature type="transmembrane region" description="Helical" evidence="1">
    <location>
        <begin position="38"/>
        <end position="60"/>
    </location>
</feature>
<proteinExistence type="predicted"/>
<dbReference type="EMBL" id="QWEI01000016">
    <property type="protein sequence ID" value="RHW31458.1"/>
    <property type="molecule type" value="Genomic_DNA"/>
</dbReference>
<keyword evidence="1" id="KW-0472">Membrane</keyword>
<protein>
    <recommendedName>
        <fullName evidence="4">DUF4386 family protein</fullName>
    </recommendedName>
</protein>
<evidence type="ECO:0008006" key="4">
    <source>
        <dbReference type="Google" id="ProtNLM"/>
    </source>
</evidence>
<evidence type="ECO:0000313" key="2">
    <source>
        <dbReference type="EMBL" id="RHW31458.1"/>
    </source>
</evidence>
<evidence type="ECO:0000313" key="3">
    <source>
        <dbReference type="Proteomes" id="UP000265692"/>
    </source>
</evidence>
<keyword evidence="1" id="KW-1133">Transmembrane helix</keyword>
<feature type="transmembrane region" description="Helical" evidence="1">
    <location>
        <begin position="72"/>
        <end position="93"/>
    </location>
</feature>
<keyword evidence="3" id="KW-1185">Reference proteome</keyword>
<keyword evidence="1" id="KW-0812">Transmembrane</keyword>
<comment type="caution">
    <text evidence="2">The sequence shown here is derived from an EMBL/GenBank/DDBJ whole genome shotgun (WGS) entry which is preliminary data.</text>
</comment>
<name>A0A396S6A9_9BACL</name>
<feature type="transmembrane region" description="Helical" evidence="1">
    <location>
        <begin position="113"/>
        <end position="135"/>
    </location>
</feature>
<reference evidence="2 3" key="1">
    <citation type="submission" date="2018-08" db="EMBL/GenBank/DDBJ databases">
        <title>Lysinibacillus sp. YLB-03 draft genome sequence.</title>
        <authorList>
            <person name="Yu L."/>
        </authorList>
    </citation>
    <scope>NUCLEOTIDE SEQUENCE [LARGE SCALE GENOMIC DNA]</scope>
    <source>
        <strain evidence="2 3">YLB-03</strain>
    </source>
</reference>
<accession>A0A396S6A9</accession>
<feature type="transmembrane region" description="Helical" evidence="1">
    <location>
        <begin position="12"/>
        <end position="32"/>
    </location>
</feature>
<evidence type="ECO:0000256" key="1">
    <source>
        <dbReference type="SAM" id="Phobius"/>
    </source>
</evidence>
<organism evidence="2 3">
    <name type="scientific">Ureibacillus yapensis</name>
    <dbReference type="NCBI Taxonomy" id="2304605"/>
    <lineage>
        <taxon>Bacteria</taxon>
        <taxon>Bacillati</taxon>
        <taxon>Bacillota</taxon>
        <taxon>Bacilli</taxon>
        <taxon>Bacillales</taxon>
        <taxon>Caryophanaceae</taxon>
        <taxon>Ureibacillus</taxon>
    </lineage>
</organism>
<sequence length="209" mass="21759">MVSSNGFHYEGGIASILTGVFLFSAHLINFLANLENGTILGQSLVFIAHIAAVFSFIGIYNAQGRNNRTLGSLGMVLSTTGTIIVSAIVYVEIARASGANVSSVFHEEVPNFILNVGPLLFVIGLLCLGISIILGKILSRRGGALLILGNIIFALGSFAGSAEAIFSVAGSAITGCGFIWLGLSLIKQKEAALFVSDSEIKIPVGKNEA</sequence>
<gene>
    <name evidence="2" type="ORF">D1B33_17745</name>
</gene>
<feature type="transmembrane region" description="Helical" evidence="1">
    <location>
        <begin position="165"/>
        <end position="186"/>
    </location>
</feature>